<dbReference type="AlphaFoldDB" id="A0A834P726"/>
<accession>A0A834P726</accession>
<keyword evidence="2" id="KW-1185">Reference proteome</keyword>
<organism evidence="1 2">
    <name type="scientific">Vespula pensylvanica</name>
    <name type="common">Western yellow jacket</name>
    <name type="synonym">Wasp</name>
    <dbReference type="NCBI Taxonomy" id="30213"/>
    <lineage>
        <taxon>Eukaryota</taxon>
        <taxon>Metazoa</taxon>
        <taxon>Ecdysozoa</taxon>
        <taxon>Arthropoda</taxon>
        <taxon>Hexapoda</taxon>
        <taxon>Insecta</taxon>
        <taxon>Pterygota</taxon>
        <taxon>Neoptera</taxon>
        <taxon>Endopterygota</taxon>
        <taxon>Hymenoptera</taxon>
        <taxon>Apocrita</taxon>
        <taxon>Aculeata</taxon>
        <taxon>Vespoidea</taxon>
        <taxon>Vespidae</taxon>
        <taxon>Vespinae</taxon>
        <taxon>Vespula</taxon>
    </lineage>
</organism>
<reference evidence="1" key="1">
    <citation type="journal article" date="2020" name="G3 (Bethesda)">
        <title>High-Quality Assemblies for Three Invasive Social Wasps from the &lt;i&gt;Vespula&lt;/i&gt; Genus.</title>
        <authorList>
            <person name="Harrop T.W.R."/>
            <person name="Guhlin J."/>
            <person name="McLaughlin G.M."/>
            <person name="Permina E."/>
            <person name="Stockwell P."/>
            <person name="Gilligan J."/>
            <person name="Le Lec M.F."/>
            <person name="Gruber M.A.M."/>
            <person name="Quinn O."/>
            <person name="Lovegrove M."/>
            <person name="Duncan E.J."/>
            <person name="Remnant E.J."/>
            <person name="Van Eeckhoven J."/>
            <person name="Graham B."/>
            <person name="Knapp R.A."/>
            <person name="Langford K.W."/>
            <person name="Kronenberg Z."/>
            <person name="Press M.O."/>
            <person name="Eacker S.M."/>
            <person name="Wilson-Rankin E.E."/>
            <person name="Purcell J."/>
            <person name="Lester P.J."/>
            <person name="Dearden P.K."/>
        </authorList>
    </citation>
    <scope>NUCLEOTIDE SEQUENCE</scope>
    <source>
        <strain evidence="1">Volc-1</strain>
    </source>
</reference>
<protein>
    <submittedName>
        <fullName evidence="1">Uncharacterized protein</fullName>
    </submittedName>
</protein>
<sequence>MVDVQSFIDVPINYNERQETRTVKANMETLSISHCASPARVKWQSPVHEQSMATLLLATDNSFDIIGKAKTVKIARAFDIKNVEEYCEKREHYPKKRSDESGISIGSNDSIREILEGLIHTNALDKVQGRRARDVYGARVELVAYWSTQHGVCTRRTQHKKGGKAILTFRENAWHGGHVTTRFDTWSLTPGGPFSVMHRVVKRRYRDKGIRGG</sequence>
<dbReference type="Proteomes" id="UP000600918">
    <property type="component" value="Unassembled WGS sequence"/>
</dbReference>
<dbReference type="EMBL" id="JACSDY010000003">
    <property type="protein sequence ID" value="KAF7431293.1"/>
    <property type="molecule type" value="Genomic_DNA"/>
</dbReference>
<proteinExistence type="predicted"/>
<name>A0A834P726_VESPE</name>
<comment type="caution">
    <text evidence="1">The sequence shown here is derived from an EMBL/GenBank/DDBJ whole genome shotgun (WGS) entry which is preliminary data.</text>
</comment>
<evidence type="ECO:0000313" key="2">
    <source>
        <dbReference type="Proteomes" id="UP000600918"/>
    </source>
</evidence>
<gene>
    <name evidence="1" type="ORF">H0235_004217</name>
</gene>
<evidence type="ECO:0000313" key="1">
    <source>
        <dbReference type="EMBL" id="KAF7431293.1"/>
    </source>
</evidence>